<dbReference type="GO" id="GO:0008168">
    <property type="term" value="F:methyltransferase activity"/>
    <property type="evidence" value="ECO:0007669"/>
    <property type="project" value="UniProtKB-KW"/>
</dbReference>
<gene>
    <name evidence="2" type="ORF">SAMN05444159_6124</name>
</gene>
<sequence length="360" mass="40688">MTLASENSQVADHWASREPLEENGGFYVSPLVRPYIIETAFGKDQVEAHRANAFYSIDIFIEKFLRNRPIKSIISLCCGFGNVERYFVTRLPGVEYCLGLDLSEGALAHARQRAQGLAVKMEYAAADLNDYDWKPHGYDLVIANGALHHISNLEGVLDGMRRTLKPGGLLYACEYVGPSYMAHPPRQLELINALAFMMPPELRARKPIGIRNDRLFRLMSKAWEICAREERASWAPWQRAVSRLLKKILRRQNERFDFGVVYRSPKEYLLRTDPSECVRSSEILNLINSYFPSARVLPFGGGILQHALDQNFYDHFDPANKRHAALLQLLTDLERGLMAAGEIGPENAFIFADTAVAVTA</sequence>
<dbReference type="PANTHER" id="PTHR43861:SF1">
    <property type="entry name" value="TRANS-ACONITATE 2-METHYLTRANSFERASE"/>
    <property type="match status" value="1"/>
</dbReference>
<organism evidence="2 3">
    <name type="scientific">Bradyrhizobium lablabi</name>
    <dbReference type="NCBI Taxonomy" id="722472"/>
    <lineage>
        <taxon>Bacteria</taxon>
        <taxon>Pseudomonadati</taxon>
        <taxon>Pseudomonadota</taxon>
        <taxon>Alphaproteobacteria</taxon>
        <taxon>Hyphomicrobiales</taxon>
        <taxon>Nitrobacteraceae</taxon>
        <taxon>Bradyrhizobium</taxon>
    </lineage>
</organism>
<keyword evidence="2" id="KW-0808">Transferase</keyword>
<dbReference type="Proteomes" id="UP000189935">
    <property type="component" value="Chromosome I"/>
</dbReference>
<dbReference type="PANTHER" id="PTHR43861">
    <property type="entry name" value="TRANS-ACONITATE 2-METHYLTRANSFERASE-RELATED"/>
    <property type="match status" value="1"/>
</dbReference>
<proteinExistence type="predicted"/>
<dbReference type="SUPFAM" id="SSF53335">
    <property type="entry name" value="S-adenosyl-L-methionine-dependent methyltransferases"/>
    <property type="match status" value="1"/>
</dbReference>
<dbReference type="Gene3D" id="3.40.50.150">
    <property type="entry name" value="Vaccinia Virus protein VP39"/>
    <property type="match status" value="1"/>
</dbReference>
<dbReference type="InterPro" id="IPR029063">
    <property type="entry name" value="SAM-dependent_MTases_sf"/>
</dbReference>
<feature type="domain" description="Methyltransferase type 12" evidence="1">
    <location>
        <begin position="77"/>
        <end position="170"/>
    </location>
</feature>
<keyword evidence="2" id="KW-0489">Methyltransferase</keyword>
<evidence type="ECO:0000313" key="2">
    <source>
        <dbReference type="EMBL" id="SHL53254.1"/>
    </source>
</evidence>
<accession>A0A1M7BEA0</accession>
<dbReference type="EMBL" id="LT670844">
    <property type="protein sequence ID" value="SHL53254.1"/>
    <property type="molecule type" value="Genomic_DNA"/>
</dbReference>
<evidence type="ECO:0000313" key="3">
    <source>
        <dbReference type="Proteomes" id="UP000189935"/>
    </source>
</evidence>
<evidence type="ECO:0000259" key="1">
    <source>
        <dbReference type="Pfam" id="PF08242"/>
    </source>
</evidence>
<dbReference type="RefSeq" id="WP_079543351.1">
    <property type="nucleotide sequence ID" value="NZ_LT670844.1"/>
</dbReference>
<name>A0A1M7BEA0_9BRAD</name>
<reference evidence="2 3" key="1">
    <citation type="submission" date="2016-11" db="EMBL/GenBank/DDBJ databases">
        <authorList>
            <person name="Jaros S."/>
            <person name="Januszkiewicz K."/>
            <person name="Wedrychowicz H."/>
        </authorList>
    </citation>
    <scope>NUCLEOTIDE SEQUENCE [LARGE SCALE GENOMIC DNA]</scope>
    <source>
        <strain evidence="2 3">GAS499</strain>
    </source>
</reference>
<dbReference type="InterPro" id="IPR013217">
    <property type="entry name" value="Methyltransf_12"/>
</dbReference>
<dbReference type="Pfam" id="PF08242">
    <property type="entry name" value="Methyltransf_12"/>
    <property type="match status" value="1"/>
</dbReference>
<protein>
    <submittedName>
        <fullName evidence="2">Methyltransferase domain-containing protein</fullName>
    </submittedName>
</protein>
<dbReference type="GO" id="GO:0032259">
    <property type="term" value="P:methylation"/>
    <property type="evidence" value="ECO:0007669"/>
    <property type="project" value="UniProtKB-KW"/>
</dbReference>
<dbReference type="AlphaFoldDB" id="A0A1M7BEA0"/>
<dbReference type="OrthoDB" id="21342at2"/>
<dbReference type="CDD" id="cd02440">
    <property type="entry name" value="AdoMet_MTases"/>
    <property type="match status" value="1"/>
</dbReference>